<evidence type="ECO:0000256" key="2">
    <source>
        <dbReference type="ARBA" id="ARBA00022801"/>
    </source>
</evidence>
<protein>
    <submittedName>
        <fullName evidence="6">ATP-dependent RNA helicase HAS1</fullName>
    </submittedName>
</protein>
<dbReference type="GO" id="GO:0003676">
    <property type="term" value="F:nucleic acid binding"/>
    <property type="evidence" value="ECO:0007669"/>
    <property type="project" value="InterPro"/>
</dbReference>
<accession>A0A0V1JM77</accession>
<keyword evidence="3 6" id="KW-0347">Helicase</keyword>
<dbReference type="Pfam" id="PF00270">
    <property type="entry name" value="DEAD"/>
    <property type="match status" value="1"/>
</dbReference>
<evidence type="ECO:0000256" key="3">
    <source>
        <dbReference type="ARBA" id="ARBA00022806"/>
    </source>
</evidence>
<dbReference type="GO" id="GO:0005524">
    <property type="term" value="F:ATP binding"/>
    <property type="evidence" value="ECO:0007669"/>
    <property type="project" value="UniProtKB-KW"/>
</dbReference>
<dbReference type="PANTHER" id="PTHR47960">
    <property type="entry name" value="DEAD-BOX ATP-DEPENDENT RNA HELICASE 50"/>
    <property type="match status" value="1"/>
</dbReference>
<dbReference type="GO" id="GO:0016787">
    <property type="term" value="F:hydrolase activity"/>
    <property type="evidence" value="ECO:0007669"/>
    <property type="project" value="UniProtKB-KW"/>
</dbReference>
<feature type="domain" description="DEAD/DEAH-box helicase" evidence="5">
    <location>
        <begin position="189"/>
        <end position="355"/>
    </location>
</feature>
<sequence length="381" mass="43346">LNSCRKMAIPISSLFNVYVWQMKCSCRKKQARIMRILKIYAGDFQMTVVLVGGMKANRISIVDLWWNFPVVINSPGNSESCGMPQIVVKFRNVGRHLRYEFVKFFYNLNRSLDVRSDDDSAKKSDSEEMTCSWNDVPELSNEIDENVFYCMTVNNIYFRNGGLLQTFLSYCFHSQLMKGLRSMDCRILTKAQSCIVPAICAGKNAVFHFPKGSGRLVGFLTPILNWILNQKNAKGQRSNEMNPQAVIVAPSINVASAIFHCCLDLAICTDLVIRCAMSSVCWKLLGSHPELGCDVLIGTPEGLHKFRNRNCSFMDNCRFLVVMQAPDIFFAFKNQMTALLCDFPKDNTNVFFFSAKYTDLLHSFYRKKIDSDLVFLPSQAE</sequence>
<reference evidence="6 7" key="1">
    <citation type="submission" date="2015-01" db="EMBL/GenBank/DDBJ databases">
        <title>Evolution of Trichinella species and genotypes.</title>
        <authorList>
            <person name="Korhonen P.K."/>
            <person name="Edoardo P."/>
            <person name="Giuseppe L.R."/>
            <person name="Gasser R.B."/>
        </authorList>
    </citation>
    <scope>NUCLEOTIDE SEQUENCE [LARGE SCALE GENOMIC DNA]</scope>
    <source>
        <strain evidence="6">ISS176</strain>
    </source>
</reference>
<dbReference type="EMBL" id="JYDV01000078">
    <property type="protein sequence ID" value="KRZ36104.1"/>
    <property type="molecule type" value="Genomic_DNA"/>
</dbReference>
<evidence type="ECO:0000259" key="5">
    <source>
        <dbReference type="Pfam" id="PF00270"/>
    </source>
</evidence>
<evidence type="ECO:0000256" key="4">
    <source>
        <dbReference type="ARBA" id="ARBA00022840"/>
    </source>
</evidence>
<proteinExistence type="predicted"/>
<dbReference type="Proteomes" id="UP000054826">
    <property type="component" value="Unassembled WGS sequence"/>
</dbReference>
<evidence type="ECO:0000256" key="1">
    <source>
        <dbReference type="ARBA" id="ARBA00022741"/>
    </source>
</evidence>
<feature type="non-terminal residue" evidence="6">
    <location>
        <position position="1"/>
    </location>
</feature>
<dbReference type="GO" id="GO:0004386">
    <property type="term" value="F:helicase activity"/>
    <property type="evidence" value="ECO:0007669"/>
    <property type="project" value="UniProtKB-KW"/>
</dbReference>
<gene>
    <name evidence="6" type="primary">HAS1</name>
    <name evidence="6" type="ORF">T4C_5406</name>
</gene>
<dbReference type="InterPro" id="IPR027417">
    <property type="entry name" value="P-loop_NTPase"/>
</dbReference>
<keyword evidence="4" id="KW-0067">ATP-binding</keyword>
<dbReference type="Gene3D" id="3.40.50.300">
    <property type="entry name" value="P-loop containing nucleotide triphosphate hydrolases"/>
    <property type="match status" value="1"/>
</dbReference>
<dbReference type="SUPFAM" id="SSF52540">
    <property type="entry name" value="P-loop containing nucleoside triphosphate hydrolases"/>
    <property type="match status" value="1"/>
</dbReference>
<keyword evidence="1" id="KW-0547">Nucleotide-binding</keyword>
<keyword evidence="2" id="KW-0378">Hydrolase</keyword>
<dbReference type="InterPro" id="IPR011545">
    <property type="entry name" value="DEAD/DEAH_box_helicase_dom"/>
</dbReference>
<evidence type="ECO:0000313" key="7">
    <source>
        <dbReference type="Proteomes" id="UP000054826"/>
    </source>
</evidence>
<organism evidence="6 7">
    <name type="scientific">Trichinella pseudospiralis</name>
    <name type="common">Parasitic roundworm</name>
    <dbReference type="NCBI Taxonomy" id="6337"/>
    <lineage>
        <taxon>Eukaryota</taxon>
        <taxon>Metazoa</taxon>
        <taxon>Ecdysozoa</taxon>
        <taxon>Nematoda</taxon>
        <taxon>Enoplea</taxon>
        <taxon>Dorylaimia</taxon>
        <taxon>Trichinellida</taxon>
        <taxon>Trichinellidae</taxon>
        <taxon>Trichinella</taxon>
    </lineage>
</organism>
<name>A0A0V1JM77_TRIPS</name>
<evidence type="ECO:0000313" key="6">
    <source>
        <dbReference type="EMBL" id="KRZ36104.1"/>
    </source>
</evidence>
<comment type="caution">
    <text evidence="6">The sequence shown here is derived from an EMBL/GenBank/DDBJ whole genome shotgun (WGS) entry which is preliminary data.</text>
</comment>
<dbReference type="AlphaFoldDB" id="A0A0V1JM77"/>